<protein>
    <submittedName>
        <fullName evidence="1">Uncharacterized protein</fullName>
    </submittedName>
</protein>
<reference evidence="1 2" key="1">
    <citation type="submission" date="2018-05" db="EMBL/GenBank/DDBJ databases">
        <title>Genomic Encyclopedia of Archaeal and Bacterial Type Strains, Phase II (KMG-II): from individual species to whole genera.</title>
        <authorList>
            <person name="Goeker M."/>
        </authorList>
    </citation>
    <scope>NUCLEOTIDE SEQUENCE [LARGE SCALE GENOMIC DNA]</scope>
    <source>
        <strain evidence="1 2">DSM 23514</strain>
    </source>
</reference>
<dbReference type="EMBL" id="QGGQ01000013">
    <property type="protein sequence ID" value="PWK21235.1"/>
    <property type="molecule type" value="Genomic_DNA"/>
</dbReference>
<accession>A0A316DTC5</accession>
<comment type="caution">
    <text evidence="1">The sequence shown here is derived from an EMBL/GenBank/DDBJ whole genome shotgun (WGS) entry which is preliminary data.</text>
</comment>
<gene>
    <name evidence="1" type="ORF">LX92_04036</name>
</gene>
<sequence length="103" mass="11881">MVFIFLNPMNWVKVPKTGSTVLCRLPCGLSTLAMVLSYSSRLKVTLNFFSWALFPIHWFLMGQSIHTSFIARHSFFFILVRASRNTLVNAFSISLFFINSFLH</sequence>
<proteinExistence type="predicted"/>
<name>A0A316DTC5_9FLAO</name>
<organism evidence="1 2">
    <name type="scientific">Maribacter polysiphoniae</name>
    <dbReference type="NCBI Taxonomy" id="429344"/>
    <lineage>
        <taxon>Bacteria</taxon>
        <taxon>Pseudomonadati</taxon>
        <taxon>Bacteroidota</taxon>
        <taxon>Flavobacteriia</taxon>
        <taxon>Flavobacteriales</taxon>
        <taxon>Flavobacteriaceae</taxon>
        <taxon>Maribacter</taxon>
    </lineage>
</organism>
<evidence type="ECO:0000313" key="2">
    <source>
        <dbReference type="Proteomes" id="UP000245667"/>
    </source>
</evidence>
<dbReference type="AlphaFoldDB" id="A0A316DTC5"/>
<evidence type="ECO:0000313" key="1">
    <source>
        <dbReference type="EMBL" id="PWK21235.1"/>
    </source>
</evidence>
<dbReference type="Proteomes" id="UP000245667">
    <property type="component" value="Unassembled WGS sequence"/>
</dbReference>